<dbReference type="SUPFAM" id="SSF53901">
    <property type="entry name" value="Thiolase-like"/>
    <property type="match status" value="1"/>
</dbReference>
<evidence type="ECO:0000256" key="2">
    <source>
        <dbReference type="ARBA" id="ARBA00023315"/>
    </source>
</evidence>
<dbReference type="GO" id="GO:0004315">
    <property type="term" value="F:3-oxoacyl-[acyl-carrier-protein] synthase activity"/>
    <property type="evidence" value="ECO:0007669"/>
    <property type="project" value="UniProtKB-EC"/>
</dbReference>
<organism evidence="5">
    <name type="scientific">hydrocarbon metagenome</name>
    <dbReference type="NCBI Taxonomy" id="938273"/>
    <lineage>
        <taxon>unclassified sequences</taxon>
        <taxon>metagenomes</taxon>
        <taxon>ecological metagenomes</taxon>
    </lineage>
</organism>
<reference evidence="5" key="1">
    <citation type="journal article" date="2015" name="Proc. Natl. Acad. Sci. U.S.A.">
        <title>Networks of energetic and metabolic interactions define dynamics in microbial communities.</title>
        <authorList>
            <person name="Embree M."/>
            <person name="Liu J.K."/>
            <person name="Al-Bassam M.M."/>
            <person name="Zengler K."/>
        </authorList>
    </citation>
    <scope>NUCLEOTIDE SEQUENCE</scope>
</reference>
<gene>
    <name evidence="5" type="ORF">ASZ90_006891</name>
</gene>
<dbReference type="Gene3D" id="3.40.47.10">
    <property type="match status" value="2"/>
</dbReference>
<sequence>MTASLSPKIVISGSGIWTPTDVITNEELVESYNTYAGKFNSDHAADIASGKIKEKPLSSVRFIEKSSGIKARYVYTKEGILDINRMRPKFPERKEEELSIQAEIGAFAARKAMATAGKTAADIDAVIVAGAYTQRAYPAIAIEIQHELGINGFGFDMLVACSAATFGLHRAYDSLKSGSAKCVLAINPELNTPQVNFCDRDSHFIFGDVSTAVIMERSETCTSPNSYEILSTKALTQFSSNIRSNFGHLSYVTDDDPFGWDKLFHQSGRIVFKEVSPIAAKHISEHLASLGLKPEEVKRFWLHQANINMNNMVVKELLGEDVDEKSIPTILDQYANTASAGSIIAFHLYNNDLKKGDLGVICSFGAGYSVGSLVLRKR</sequence>
<keyword evidence="2 5" id="KW-0012">Acyltransferase</keyword>
<comment type="caution">
    <text evidence="5">The sequence shown here is derived from an EMBL/GenBank/DDBJ whole genome shotgun (WGS) entry which is preliminary data.</text>
</comment>
<evidence type="ECO:0000256" key="1">
    <source>
        <dbReference type="ARBA" id="ARBA00022679"/>
    </source>
</evidence>
<proteinExistence type="predicted"/>
<dbReference type="AlphaFoldDB" id="A0A0W8FR92"/>
<name>A0A0W8FR92_9ZZZZ</name>
<feature type="domain" description="Beta-ketoacyl-[acyl-carrier-protein] synthase III C-terminal" evidence="3">
    <location>
        <begin position="287"/>
        <end position="376"/>
    </location>
</feature>
<evidence type="ECO:0000259" key="3">
    <source>
        <dbReference type="Pfam" id="PF08541"/>
    </source>
</evidence>
<dbReference type="InterPro" id="IPR013751">
    <property type="entry name" value="ACP_syn_III_N"/>
</dbReference>
<feature type="domain" description="Beta-ketoacyl-[acyl-carrier-protein] synthase III N-terminal" evidence="4">
    <location>
        <begin position="155"/>
        <end position="220"/>
    </location>
</feature>
<dbReference type="GO" id="GO:0044550">
    <property type="term" value="P:secondary metabolite biosynthetic process"/>
    <property type="evidence" value="ECO:0007669"/>
    <property type="project" value="TreeGrafter"/>
</dbReference>
<dbReference type="InterPro" id="IPR016039">
    <property type="entry name" value="Thiolase-like"/>
</dbReference>
<keyword evidence="1 5" id="KW-0808">Transferase</keyword>
<dbReference type="PANTHER" id="PTHR34069:SF2">
    <property type="entry name" value="BETA-KETOACYL-[ACYL-CARRIER-PROTEIN] SYNTHASE III"/>
    <property type="match status" value="1"/>
</dbReference>
<dbReference type="InterPro" id="IPR013747">
    <property type="entry name" value="ACP_syn_III_C"/>
</dbReference>
<accession>A0A0W8FR92</accession>
<dbReference type="Pfam" id="PF08541">
    <property type="entry name" value="ACP_syn_III_C"/>
    <property type="match status" value="1"/>
</dbReference>
<dbReference type="NCBIfam" id="NF005703">
    <property type="entry name" value="PRK07515.1"/>
    <property type="match status" value="1"/>
</dbReference>
<dbReference type="PANTHER" id="PTHR34069">
    <property type="entry name" value="3-OXOACYL-[ACYL-CARRIER-PROTEIN] SYNTHASE 3"/>
    <property type="match status" value="1"/>
</dbReference>
<dbReference type="Pfam" id="PF08545">
    <property type="entry name" value="ACP_syn_III"/>
    <property type="match status" value="1"/>
</dbReference>
<evidence type="ECO:0000313" key="5">
    <source>
        <dbReference type="EMBL" id="KUG23321.1"/>
    </source>
</evidence>
<dbReference type="EMBL" id="LNQE01000913">
    <property type="protein sequence ID" value="KUG23321.1"/>
    <property type="molecule type" value="Genomic_DNA"/>
</dbReference>
<protein>
    <submittedName>
        <fullName evidence="5">3-oxoacyl-acp synthase, kasiii</fullName>
        <ecNumber evidence="5">2.3.1.41</ecNumber>
    </submittedName>
</protein>
<evidence type="ECO:0000259" key="4">
    <source>
        <dbReference type="Pfam" id="PF08545"/>
    </source>
</evidence>
<dbReference type="EC" id="2.3.1.41" evidence="5"/>
<dbReference type="GO" id="GO:0006633">
    <property type="term" value="P:fatty acid biosynthetic process"/>
    <property type="evidence" value="ECO:0007669"/>
    <property type="project" value="InterPro"/>
</dbReference>
<dbReference type="CDD" id="cd00830">
    <property type="entry name" value="KAS_III"/>
    <property type="match status" value="1"/>
</dbReference>